<feature type="domain" description="MATH" evidence="1">
    <location>
        <begin position="32"/>
        <end position="130"/>
    </location>
</feature>
<protein>
    <recommendedName>
        <fullName evidence="1">MATH domain-containing protein</fullName>
    </recommendedName>
</protein>
<dbReference type="Pfam" id="PF22486">
    <property type="entry name" value="MATH_2"/>
    <property type="match status" value="1"/>
</dbReference>
<reference evidence="2 3" key="1">
    <citation type="submission" date="2020-11" db="EMBL/GenBank/DDBJ databases">
        <authorList>
            <person name="Wallbank WR R."/>
            <person name="Pardo Diaz C."/>
            <person name="Kozak K."/>
            <person name="Martin S."/>
            <person name="Jiggins C."/>
            <person name="Moest M."/>
            <person name="Warren A I."/>
            <person name="Generalovic N T."/>
            <person name="Byers J.R.P. K."/>
            <person name="Montejo-Kovacevich G."/>
            <person name="Yen C E."/>
        </authorList>
    </citation>
    <scope>NUCLEOTIDE SEQUENCE [LARGE SCALE GENOMIC DNA]</scope>
</reference>
<evidence type="ECO:0000313" key="2">
    <source>
        <dbReference type="EMBL" id="CAD7086358.1"/>
    </source>
</evidence>
<dbReference type="EMBL" id="LR899011">
    <property type="protein sequence ID" value="CAD7086358.1"/>
    <property type="molecule type" value="Genomic_DNA"/>
</dbReference>
<accession>A0A7R8USQ8</accession>
<dbReference type="InterPro" id="IPR002083">
    <property type="entry name" value="MATH/TRAF_dom"/>
</dbReference>
<proteinExistence type="predicted"/>
<name>A0A7R8USQ8_HERIL</name>
<evidence type="ECO:0000313" key="3">
    <source>
        <dbReference type="Proteomes" id="UP000594454"/>
    </source>
</evidence>
<dbReference type="SUPFAM" id="SSF49599">
    <property type="entry name" value="TRAF domain-like"/>
    <property type="match status" value="1"/>
</dbReference>
<dbReference type="Gene3D" id="2.60.210.10">
    <property type="entry name" value="Apoptosis, Tumor Necrosis Factor Receptor Associated Protein 2, Chain A"/>
    <property type="match status" value="1"/>
</dbReference>
<sequence>MPNHITREIHTAKFTSTDFFQMTLRPYSAYLYCQSEFDARDIKGTIKLYPRGCCEENKNWLSLYVLIKRDPRAEVQAKVSFYLKKANQTRGVVSQTGQYHLIFHPHALWHVSHLIRTETVLDPSEGYLTKEGQVQIDISIEVRVNRTPSRFAAPPIYEHREEVLQTLKNEAFLETCDMEFLVEGKVYRTHRWIIMCNASIRFLLQELGNNFDGPIPLPTLSGEDFEDLAMECYMVSNRFCKKCFHYRGLSDQRCCSGKWRANEAD</sequence>
<gene>
    <name evidence="2" type="ORF">HERILL_LOCUS9137</name>
</gene>
<dbReference type="InParanoid" id="A0A7R8USQ8"/>
<keyword evidence="3" id="KW-1185">Reference proteome</keyword>
<dbReference type="InterPro" id="IPR008974">
    <property type="entry name" value="TRAF-like"/>
</dbReference>
<dbReference type="Proteomes" id="UP000594454">
    <property type="component" value="Chromosome 3"/>
</dbReference>
<dbReference type="AlphaFoldDB" id="A0A7R8USQ8"/>
<organism evidence="2 3">
    <name type="scientific">Hermetia illucens</name>
    <name type="common">Black soldier fly</name>
    <dbReference type="NCBI Taxonomy" id="343691"/>
    <lineage>
        <taxon>Eukaryota</taxon>
        <taxon>Metazoa</taxon>
        <taxon>Ecdysozoa</taxon>
        <taxon>Arthropoda</taxon>
        <taxon>Hexapoda</taxon>
        <taxon>Insecta</taxon>
        <taxon>Pterygota</taxon>
        <taxon>Neoptera</taxon>
        <taxon>Endopterygota</taxon>
        <taxon>Diptera</taxon>
        <taxon>Brachycera</taxon>
        <taxon>Stratiomyomorpha</taxon>
        <taxon>Stratiomyidae</taxon>
        <taxon>Hermetiinae</taxon>
        <taxon>Hermetia</taxon>
    </lineage>
</organism>
<evidence type="ECO:0000259" key="1">
    <source>
        <dbReference type="Pfam" id="PF22486"/>
    </source>
</evidence>